<comment type="caution">
    <text evidence="4">The sequence shown here is derived from an EMBL/GenBank/DDBJ whole genome shotgun (WGS) entry which is preliminary data.</text>
</comment>
<dbReference type="InterPro" id="IPR011429">
    <property type="entry name" value="Cyt_c_Planctomycete-type"/>
</dbReference>
<feature type="domain" description="DUF1553" evidence="2">
    <location>
        <begin position="722"/>
        <end position="981"/>
    </location>
</feature>
<dbReference type="PANTHER" id="PTHR35889">
    <property type="entry name" value="CYCLOINULO-OLIGOSACCHARIDE FRUCTANOTRANSFERASE-RELATED"/>
    <property type="match status" value="1"/>
</dbReference>
<dbReference type="EMBL" id="VAUV01000001">
    <property type="protein sequence ID" value="TLD72572.1"/>
    <property type="molecule type" value="Genomic_DNA"/>
</dbReference>
<evidence type="ECO:0000313" key="4">
    <source>
        <dbReference type="EMBL" id="TLD72572.1"/>
    </source>
</evidence>
<dbReference type="PANTHER" id="PTHR35889:SF3">
    <property type="entry name" value="F-BOX DOMAIN-CONTAINING PROTEIN"/>
    <property type="match status" value="1"/>
</dbReference>
<accession>A0A5R8KJV4</accession>
<dbReference type="Pfam" id="PF07583">
    <property type="entry name" value="PSCyt2"/>
    <property type="match status" value="1"/>
</dbReference>
<keyword evidence="5" id="KW-1185">Reference proteome</keyword>
<evidence type="ECO:0000313" key="5">
    <source>
        <dbReference type="Proteomes" id="UP000306196"/>
    </source>
</evidence>
<gene>
    <name evidence="4" type="ORF">FEM03_00410</name>
</gene>
<name>A0A5R8KJV4_9BACT</name>
<proteinExistence type="predicted"/>
<evidence type="ECO:0000259" key="3">
    <source>
        <dbReference type="Pfam" id="PF07635"/>
    </source>
</evidence>
<evidence type="ECO:0000259" key="2">
    <source>
        <dbReference type="Pfam" id="PF07587"/>
    </source>
</evidence>
<reference evidence="4 5" key="1">
    <citation type="submission" date="2019-05" db="EMBL/GenBank/DDBJ databases">
        <title>Verrucobacter flavum gen. nov., sp. nov. a new member of the family Verrucomicrobiaceae.</title>
        <authorList>
            <person name="Szuroczki S."/>
            <person name="Abbaszade G."/>
            <person name="Szabo A."/>
            <person name="Felfoldi T."/>
            <person name="Schumann P."/>
            <person name="Boka K."/>
            <person name="Keki Z."/>
            <person name="Toumi M."/>
            <person name="Toth E."/>
        </authorList>
    </citation>
    <scope>NUCLEOTIDE SEQUENCE [LARGE SCALE GENOMIC DNA]</scope>
    <source>
        <strain evidence="4 5">MG-N-17</strain>
    </source>
</reference>
<dbReference type="Pfam" id="PF07587">
    <property type="entry name" value="PSD1"/>
    <property type="match status" value="1"/>
</dbReference>
<dbReference type="AlphaFoldDB" id="A0A5R8KJV4"/>
<dbReference type="Pfam" id="PF07635">
    <property type="entry name" value="PSCyt1"/>
    <property type="match status" value="1"/>
</dbReference>
<dbReference type="Proteomes" id="UP000306196">
    <property type="component" value="Unassembled WGS sequence"/>
</dbReference>
<dbReference type="InterPro" id="IPR022655">
    <property type="entry name" value="DUF1553"/>
</dbReference>
<evidence type="ECO:0000259" key="1">
    <source>
        <dbReference type="Pfam" id="PF07583"/>
    </source>
</evidence>
<dbReference type="InterPro" id="IPR011444">
    <property type="entry name" value="DUF1549"/>
</dbReference>
<sequence length="1036" mass="117243">MTALILLATSLHAKDTVSFNRDIRPILSDTCFHCHGFDQATREGGLRLDLRDEALKSGKSGLTAIVPGQPSQSEIIARIFAEDPSDLMPPKKAHKTLTPEQKELFRRWVEQGAKYEEHWAYTPLAKPELPAVEDSNAQNPIDRFIQARLAQDKIAPSPQASKRDLLRRLSLDLTGLPPSPEEMQTYLADTSPEAYNKQIDRLLKSPHYGERMAVWWMDLARFTDTVGYHGDQNHRIFPYRDYVINAFNQNKPFDQFTIEQLAGDLLPNPTQEQIVATGFNRLNMMTREGGAQPKEYLAKYGAERARTVATTWLGSTFGCAECHDHKFDPISQRDFYALQAFFADVKQWGVYSDYKYSPEPELNGFNNDYPFPPEIEVESPYLKRHLAELKAEALKVTQQSISEVNAQPEATQAFQTWRDQSLAFFKKHPTGWETPMPEVKSVKPAIKGKPAADLPTISVTQNDGSVLFTPGEADDTTLTLTPESEWVSALRIELLPLKSYDGSLFRNKSKYSTTLTVSASLIGADNKPKSIEFHHIDADKKQPRYSNGAEIIGISSGWQTSIKHWDQPHTAVALLKSPVRLKKGERLNVKIAANLIGHLRVSTSPFITHPLLDAQARPNLQLALEKNQPSDPTVAEAYLLSTAWHPQHHQRHLALHHQTLELRDGKTWTMVTQSTPNPLTVRILPRGNWMDETGAITPPATPEFLPAALALKDKKDTDRASRLELAQWLCSDENPLTARTVTNRLWKEFFGNGLSSVIDDLGAQGEPPSHPELLNWLAADFRDNDWNLQHLIRLIVTSKTYQQKSSLRPELKDLDPNNRLLASQNPRRLEAEFVRDNALQIAGLLNLDDIGGPSVKPYQPPGYYENIQFPSRDYIADTDHRQWRRGLYMHWQRTFLHPMLANFDAPSREECTAFRPQSNTPQQALTLLNDPTFVEAARLFATRLLNLKQPNLDDAQRLDTAFQLALARPVDDAERSGLLNHLETQRTHYRANPEDAQKLITKGLKPSDQALDPIELAAWTSLTRILLNLHETITRY</sequence>
<dbReference type="OrthoDB" id="174388at2"/>
<feature type="domain" description="Cytochrome C Planctomycete-type" evidence="3">
    <location>
        <begin position="31"/>
        <end position="91"/>
    </location>
</feature>
<feature type="domain" description="DUF1549" evidence="1">
    <location>
        <begin position="140"/>
        <end position="346"/>
    </location>
</feature>
<protein>
    <submittedName>
        <fullName evidence="4">DUF1553 domain-containing protein</fullName>
    </submittedName>
</protein>
<organism evidence="4 5">
    <name type="scientific">Phragmitibacter flavus</name>
    <dbReference type="NCBI Taxonomy" id="2576071"/>
    <lineage>
        <taxon>Bacteria</taxon>
        <taxon>Pseudomonadati</taxon>
        <taxon>Verrucomicrobiota</taxon>
        <taxon>Verrucomicrobiia</taxon>
        <taxon>Verrucomicrobiales</taxon>
        <taxon>Verrucomicrobiaceae</taxon>
        <taxon>Phragmitibacter</taxon>
    </lineage>
</organism>